<proteinExistence type="predicted"/>
<dbReference type="WBParaSite" id="L893_g26244.t1">
    <property type="protein sequence ID" value="L893_g26244.t1"/>
    <property type="gene ID" value="L893_g26244"/>
</dbReference>
<evidence type="ECO:0000256" key="1">
    <source>
        <dbReference type="SAM" id="MobiDB-lite"/>
    </source>
</evidence>
<protein>
    <submittedName>
        <fullName evidence="3">Uncharacterized protein</fullName>
    </submittedName>
</protein>
<accession>A0A1I7ZGN4</accession>
<sequence length="262" mass="28891">MRGMRQPKPAIVSSSPPPPSSAHNHLHNTVRSIASPAAAAVPISAPQHSFPDGNDSVPEDGPFPACQAALSKSPPRDVHVIQHGPQEVFIPRLLFVLSLFGRLPHAVIFDLTNRPSMTSIHYIEFKLGECFVAVTTEKKRAAAQLSPLGVVLSIRLLIDVLILRCGFIFSHILVPIMCVLRGADQLTRPAMTRGLCHHQPIAFRHNPLGADEAGERASYQLDCDFVVFERMGPWSVENNGKTPEFETQRVLEEYQLEMILDS</sequence>
<reference evidence="3" key="1">
    <citation type="submission" date="2016-11" db="UniProtKB">
        <authorList>
            <consortium name="WormBaseParasite"/>
        </authorList>
    </citation>
    <scope>IDENTIFICATION</scope>
</reference>
<name>A0A1I7ZGN4_9BILA</name>
<organism evidence="2 3">
    <name type="scientific">Steinernema glaseri</name>
    <dbReference type="NCBI Taxonomy" id="37863"/>
    <lineage>
        <taxon>Eukaryota</taxon>
        <taxon>Metazoa</taxon>
        <taxon>Ecdysozoa</taxon>
        <taxon>Nematoda</taxon>
        <taxon>Chromadorea</taxon>
        <taxon>Rhabditida</taxon>
        <taxon>Tylenchina</taxon>
        <taxon>Panagrolaimomorpha</taxon>
        <taxon>Strongyloidoidea</taxon>
        <taxon>Steinernematidae</taxon>
        <taxon>Steinernema</taxon>
    </lineage>
</organism>
<feature type="region of interest" description="Disordered" evidence="1">
    <location>
        <begin position="1"/>
        <end position="29"/>
    </location>
</feature>
<evidence type="ECO:0000313" key="2">
    <source>
        <dbReference type="Proteomes" id="UP000095287"/>
    </source>
</evidence>
<evidence type="ECO:0000313" key="3">
    <source>
        <dbReference type="WBParaSite" id="L893_g26244.t1"/>
    </source>
</evidence>
<dbReference type="AlphaFoldDB" id="A0A1I7ZGN4"/>
<feature type="region of interest" description="Disordered" evidence="1">
    <location>
        <begin position="44"/>
        <end position="70"/>
    </location>
</feature>
<dbReference type="Proteomes" id="UP000095287">
    <property type="component" value="Unplaced"/>
</dbReference>
<keyword evidence="2" id="KW-1185">Reference proteome</keyword>